<organism evidence="2 3">
    <name type="scientific">Pseudoduganella albidiflava</name>
    <dbReference type="NCBI Taxonomy" id="321983"/>
    <lineage>
        <taxon>Bacteria</taxon>
        <taxon>Pseudomonadati</taxon>
        <taxon>Pseudomonadota</taxon>
        <taxon>Betaproteobacteria</taxon>
        <taxon>Burkholderiales</taxon>
        <taxon>Oxalobacteraceae</taxon>
        <taxon>Telluria group</taxon>
        <taxon>Pseudoduganella</taxon>
    </lineage>
</organism>
<proteinExistence type="predicted"/>
<gene>
    <name evidence="2" type="ORF">GCM10007387_31970</name>
</gene>
<dbReference type="AlphaFoldDB" id="A0AA87XXI3"/>
<dbReference type="EMBL" id="BMWV01000007">
    <property type="protein sequence ID" value="GGY47524.1"/>
    <property type="molecule type" value="Genomic_DNA"/>
</dbReference>
<dbReference type="Proteomes" id="UP000628442">
    <property type="component" value="Unassembled WGS sequence"/>
</dbReference>
<feature type="compositionally biased region" description="Low complexity" evidence="1">
    <location>
        <begin position="96"/>
        <end position="114"/>
    </location>
</feature>
<reference evidence="2" key="2">
    <citation type="submission" date="2022-12" db="EMBL/GenBank/DDBJ databases">
        <authorList>
            <person name="Sun Q."/>
            <person name="Kim S."/>
        </authorList>
    </citation>
    <scope>NUCLEOTIDE SEQUENCE</scope>
    <source>
        <strain evidence="2">KCTC 12343</strain>
    </source>
</reference>
<reference evidence="2" key="1">
    <citation type="journal article" date="2014" name="Int. J. Syst. Evol. Microbiol.">
        <title>Complete genome sequence of Corynebacterium casei LMG S-19264T (=DSM 44701T), isolated from a smear-ripened cheese.</title>
        <authorList>
            <consortium name="US DOE Joint Genome Institute (JGI-PGF)"/>
            <person name="Walter F."/>
            <person name="Albersmeier A."/>
            <person name="Kalinowski J."/>
            <person name="Ruckert C."/>
        </authorList>
    </citation>
    <scope>NUCLEOTIDE SEQUENCE</scope>
    <source>
        <strain evidence="2">KCTC 12343</strain>
    </source>
</reference>
<protein>
    <submittedName>
        <fullName evidence="2">Uncharacterized protein</fullName>
    </submittedName>
</protein>
<evidence type="ECO:0000256" key="1">
    <source>
        <dbReference type="SAM" id="MobiDB-lite"/>
    </source>
</evidence>
<evidence type="ECO:0000313" key="2">
    <source>
        <dbReference type="EMBL" id="GGY47524.1"/>
    </source>
</evidence>
<evidence type="ECO:0000313" key="3">
    <source>
        <dbReference type="Proteomes" id="UP000628442"/>
    </source>
</evidence>
<comment type="caution">
    <text evidence="2">The sequence shown here is derived from an EMBL/GenBank/DDBJ whole genome shotgun (WGS) entry which is preliminary data.</text>
</comment>
<name>A0AA87XXI3_9BURK</name>
<feature type="region of interest" description="Disordered" evidence="1">
    <location>
        <begin position="88"/>
        <end position="114"/>
    </location>
</feature>
<sequence length="114" mass="12099">MGPVNGGAAAFVSPQWQVVRALAHRTVARIGMQRGGSGVTVWFSRPGQVCRAGTKPVQAAPDLYHYRIIGVRRLEGVCNFMQPRCGAGWGPRHQSRSGSVLSGVSFGSSSSFAL</sequence>
<accession>A0AA87XXI3</accession>